<organism evidence="7 8">
    <name type="scientific">Zoogloea oleivorans</name>
    <dbReference type="NCBI Taxonomy" id="1552750"/>
    <lineage>
        <taxon>Bacteria</taxon>
        <taxon>Pseudomonadati</taxon>
        <taxon>Pseudomonadota</taxon>
        <taxon>Betaproteobacteria</taxon>
        <taxon>Rhodocyclales</taxon>
        <taxon>Zoogloeaceae</taxon>
        <taxon>Zoogloea</taxon>
    </lineage>
</organism>
<keyword evidence="3 4" id="KW-0408">Iron</keyword>
<name>A0A6C2CLM8_9RHOO</name>
<keyword evidence="8" id="KW-1185">Reference proteome</keyword>
<dbReference type="Pfam" id="PF00034">
    <property type="entry name" value="Cytochrom_C"/>
    <property type="match status" value="1"/>
</dbReference>
<dbReference type="GO" id="GO:0009055">
    <property type="term" value="F:electron transfer activity"/>
    <property type="evidence" value="ECO:0007669"/>
    <property type="project" value="InterPro"/>
</dbReference>
<dbReference type="Proteomes" id="UP000389128">
    <property type="component" value="Unassembled WGS sequence"/>
</dbReference>
<dbReference type="GO" id="GO:0046872">
    <property type="term" value="F:metal ion binding"/>
    <property type="evidence" value="ECO:0007669"/>
    <property type="project" value="UniProtKB-KW"/>
</dbReference>
<evidence type="ECO:0000313" key="8">
    <source>
        <dbReference type="Proteomes" id="UP000389128"/>
    </source>
</evidence>
<evidence type="ECO:0000256" key="3">
    <source>
        <dbReference type="ARBA" id="ARBA00023004"/>
    </source>
</evidence>
<proteinExistence type="predicted"/>
<evidence type="ECO:0000256" key="4">
    <source>
        <dbReference type="PROSITE-ProRule" id="PRU00433"/>
    </source>
</evidence>
<reference evidence="7 8" key="1">
    <citation type="submission" date="2019-01" db="EMBL/GenBank/DDBJ databases">
        <title>Zoogloea oleivorans genome sequencing and assembly.</title>
        <authorList>
            <person name="Tancsics A."/>
            <person name="Farkas M."/>
            <person name="Kriszt B."/>
            <person name="Maroti G."/>
            <person name="Horvath B."/>
        </authorList>
    </citation>
    <scope>NUCLEOTIDE SEQUENCE [LARGE SCALE GENOMIC DNA]</scope>
    <source>
        <strain evidence="7 8">Buc</strain>
    </source>
</reference>
<dbReference type="SUPFAM" id="SSF46626">
    <property type="entry name" value="Cytochrome c"/>
    <property type="match status" value="1"/>
</dbReference>
<feature type="chain" id="PRO_5025611686" evidence="5">
    <location>
        <begin position="23"/>
        <end position="126"/>
    </location>
</feature>
<comment type="caution">
    <text evidence="7">The sequence shown here is derived from an EMBL/GenBank/DDBJ whole genome shotgun (WGS) entry which is preliminary data.</text>
</comment>
<feature type="domain" description="Cytochrome c" evidence="6">
    <location>
        <begin position="22"/>
        <end position="124"/>
    </location>
</feature>
<keyword evidence="2 4" id="KW-0479">Metal-binding</keyword>
<gene>
    <name evidence="7" type="ORF">ETQ85_15255</name>
</gene>
<dbReference type="InterPro" id="IPR036909">
    <property type="entry name" value="Cyt_c-like_dom_sf"/>
</dbReference>
<accession>A0A6C2CLM8</accession>
<dbReference type="OrthoDB" id="9811281at2"/>
<dbReference type="PROSITE" id="PS51007">
    <property type="entry name" value="CYTC"/>
    <property type="match status" value="1"/>
</dbReference>
<keyword evidence="1 4" id="KW-0349">Heme</keyword>
<dbReference type="AlphaFoldDB" id="A0A6C2CLM8"/>
<evidence type="ECO:0000313" key="7">
    <source>
        <dbReference type="EMBL" id="TYC55074.1"/>
    </source>
</evidence>
<sequence length="126" mass="13033">MNALRNAVLLAGLALLATSASAATADDMKALASKSGCLTCHAIESGTPGPNGLAPIGPAWQDVAKLYKGKPGADVFLTRVVLEGSNPYGSHWKDQVSGLAMPPNKVAIKEADAKKLVKWILTLAPK</sequence>
<dbReference type="Gene3D" id="1.10.760.10">
    <property type="entry name" value="Cytochrome c-like domain"/>
    <property type="match status" value="1"/>
</dbReference>
<protein>
    <submittedName>
        <fullName evidence="7">C-type cytochrome</fullName>
    </submittedName>
</protein>
<dbReference type="GO" id="GO:0020037">
    <property type="term" value="F:heme binding"/>
    <property type="evidence" value="ECO:0007669"/>
    <property type="project" value="InterPro"/>
</dbReference>
<evidence type="ECO:0000256" key="5">
    <source>
        <dbReference type="SAM" id="SignalP"/>
    </source>
</evidence>
<evidence type="ECO:0000256" key="2">
    <source>
        <dbReference type="ARBA" id="ARBA00022723"/>
    </source>
</evidence>
<evidence type="ECO:0000256" key="1">
    <source>
        <dbReference type="ARBA" id="ARBA00022617"/>
    </source>
</evidence>
<evidence type="ECO:0000259" key="6">
    <source>
        <dbReference type="PROSITE" id="PS51007"/>
    </source>
</evidence>
<keyword evidence="5" id="KW-0732">Signal</keyword>
<feature type="signal peptide" evidence="5">
    <location>
        <begin position="1"/>
        <end position="22"/>
    </location>
</feature>
<dbReference type="InterPro" id="IPR009056">
    <property type="entry name" value="Cyt_c-like_dom"/>
</dbReference>
<dbReference type="EMBL" id="SDKK01000014">
    <property type="protein sequence ID" value="TYC55074.1"/>
    <property type="molecule type" value="Genomic_DNA"/>
</dbReference>
<dbReference type="RefSeq" id="WP_148579934.1">
    <property type="nucleotide sequence ID" value="NZ_SDKK01000014.1"/>
</dbReference>